<dbReference type="RefSeq" id="WP_022257351.1">
    <property type="nucleotide sequence ID" value="NZ_PRLB01000016.1"/>
</dbReference>
<dbReference type="OrthoDB" id="9864287at2"/>
<sequence>MYVMNKKWDSITNIAQCTSVYVSPEHEIKAVPTGGGAVYRLGQYETAEIARAVLNDLYIHISTGCVYQMPNDQRALVLARGMSDERPDKFAGNGKKPVRRGGS</sequence>
<dbReference type="Proteomes" id="UP000251144">
    <property type="component" value="Unassembled WGS sequence"/>
</dbReference>
<protein>
    <submittedName>
        <fullName evidence="1">Uncharacterized protein</fullName>
    </submittedName>
</protein>
<organism evidence="1 2">
    <name type="scientific">Faecalibacterium prausnitzii</name>
    <dbReference type="NCBI Taxonomy" id="853"/>
    <lineage>
        <taxon>Bacteria</taxon>
        <taxon>Bacillati</taxon>
        <taxon>Bacillota</taxon>
        <taxon>Clostridia</taxon>
        <taxon>Eubacteriales</taxon>
        <taxon>Oscillospiraceae</taxon>
        <taxon>Faecalibacterium</taxon>
    </lineage>
</organism>
<reference evidence="1 2" key="1">
    <citation type="submission" date="2018-02" db="EMBL/GenBank/DDBJ databases">
        <title>Complete genome sequencing of Faecalibacterium prausnitzii strains isolated from the human gut.</title>
        <authorList>
            <person name="Fitzgerald B.C."/>
            <person name="Shkoporov A.N."/>
            <person name="Ross P.R."/>
            <person name="Hill C."/>
        </authorList>
    </citation>
    <scope>NUCLEOTIDE SEQUENCE [LARGE SCALE GENOMIC DNA]</scope>
    <source>
        <strain evidence="1 2">APC942/32-1</strain>
    </source>
</reference>
<evidence type="ECO:0000313" key="2">
    <source>
        <dbReference type="Proteomes" id="UP000251144"/>
    </source>
</evidence>
<comment type="caution">
    <text evidence="1">The sequence shown here is derived from an EMBL/GenBank/DDBJ whole genome shotgun (WGS) entry which is preliminary data.</text>
</comment>
<gene>
    <name evidence="1" type="ORF">C4N26_13235</name>
</gene>
<evidence type="ECO:0000313" key="1">
    <source>
        <dbReference type="EMBL" id="RAW51834.1"/>
    </source>
</evidence>
<dbReference type="EMBL" id="PRLB01000016">
    <property type="protein sequence ID" value="RAW51834.1"/>
    <property type="molecule type" value="Genomic_DNA"/>
</dbReference>
<accession>A0A329TRA7</accession>
<proteinExistence type="predicted"/>
<dbReference type="AlphaFoldDB" id="A0A329TRA7"/>
<name>A0A329TRA7_9FIRM</name>